<dbReference type="GO" id="GO:0000139">
    <property type="term" value="C:Golgi membrane"/>
    <property type="evidence" value="ECO:0007669"/>
    <property type="project" value="UniProtKB-SubCell"/>
</dbReference>
<name>A0A1Y2FF26_PROLT</name>
<evidence type="ECO:0000256" key="7">
    <source>
        <dbReference type="ARBA" id="ARBA00022989"/>
    </source>
</evidence>
<gene>
    <name evidence="11" type="ORF">BCR37DRAFT_387219</name>
</gene>
<accession>A0A1Y2FF26</accession>
<evidence type="ECO:0000256" key="1">
    <source>
        <dbReference type="ARBA" id="ARBA00004323"/>
    </source>
</evidence>
<evidence type="ECO:0000313" key="12">
    <source>
        <dbReference type="Proteomes" id="UP000193685"/>
    </source>
</evidence>
<protein>
    <recommendedName>
        <fullName evidence="10">Hexosyltransferase</fullName>
        <ecNumber evidence="10">2.4.1.-</ecNumber>
    </recommendedName>
</protein>
<evidence type="ECO:0000313" key="11">
    <source>
        <dbReference type="EMBL" id="ORY82512.1"/>
    </source>
</evidence>
<evidence type="ECO:0000256" key="3">
    <source>
        <dbReference type="ARBA" id="ARBA00022676"/>
    </source>
</evidence>
<evidence type="ECO:0000256" key="10">
    <source>
        <dbReference type="RuleBase" id="RU363063"/>
    </source>
</evidence>
<comment type="similarity">
    <text evidence="2 10">Belongs to the glycosyltransferase 31 family.</text>
</comment>
<evidence type="ECO:0000256" key="6">
    <source>
        <dbReference type="ARBA" id="ARBA00022968"/>
    </source>
</evidence>
<keyword evidence="6 10" id="KW-0735">Signal-anchor</keyword>
<reference evidence="11 12" key="1">
    <citation type="submission" date="2016-07" db="EMBL/GenBank/DDBJ databases">
        <title>Pervasive Adenine N6-methylation of Active Genes in Fungi.</title>
        <authorList>
            <consortium name="DOE Joint Genome Institute"/>
            <person name="Mondo S.J."/>
            <person name="Dannebaum R.O."/>
            <person name="Kuo R.C."/>
            <person name="Labutti K."/>
            <person name="Haridas S."/>
            <person name="Kuo A."/>
            <person name="Salamov A."/>
            <person name="Ahrendt S.R."/>
            <person name="Lipzen A."/>
            <person name="Sullivan W."/>
            <person name="Andreopoulos W.B."/>
            <person name="Clum A."/>
            <person name="Lindquist E."/>
            <person name="Daum C."/>
            <person name="Ramamoorthy G.K."/>
            <person name="Gryganskyi A."/>
            <person name="Culley D."/>
            <person name="Magnuson J.K."/>
            <person name="James T.Y."/>
            <person name="O'Malley M.A."/>
            <person name="Stajich J.E."/>
            <person name="Spatafora J.W."/>
            <person name="Visel A."/>
            <person name="Grigoriev I.V."/>
        </authorList>
    </citation>
    <scope>NUCLEOTIDE SEQUENCE [LARGE SCALE GENOMIC DNA]</scope>
    <source>
        <strain evidence="11 12">12-1054</strain>
    </source>
</reference>
<evidence type="ECO:0000256" key="2">
    <source>
        <dbReference type="ARBA" id="ARBA00008661"/>
    </source>
</evidence>
<evidence type="ECO:0000256" key="4">
    <source>
        <dbReference type="ARBA" id="ARBA00022679"/>
    </source>
</evidence>
<keyword evidence="5 10" id="KW-0812">Transmembrane</keyword>
<dbReference type="RefSeq" id="XP_040725383.1">
    <property type="nucleotide sequence ID" value="XM_040870517.1"/>
</dbReference>
<organism evidence="11 12">
    <name type="scientific">Protomyces lactucae-debilis</name>
    <dbReference type="NCBI Taxonomy" id="2754530"/>
    <lineage>
        <taxon>Eukaryota</taxon>
        <taxon>Fungi</taxon>
        <taxon>Dikarya</taxon>
        <taxon>Ascomycota</taxon>
        <taxon>Taphrinomycotina</taxon>
        <taxon>Taphrinomycetes</taxon>
        <taxon>Taphrinales</taxon>
        <taxon>Protomycetaceae</taxon>
        <taxon>Protomyces</taxon>
    </lineage>
</organism>
<dbReference type="Proteomes" id="UP000193685">
    <property type="component" value="Unassembled WGS sequence"/>
</dbReference>
<comment type="caution">
    <text evidence="11">The sequence shown here is derived from an EMBL/GenBank/DDBJ whole genome shotgun (WGS) entry which is preliminary data.</text>
</comment>
<dbReference type="GeneID" id="63787116"/>
<sequence length="365" mass="41609">MLKGDDLRPQLSRRVRLVLLTVFLFISYVSMILMALRPFPSSRAGHFSQLASRITPYKERARGLRGVLVPAQAAISSPAVALFIGIHSPAHMQDRRDAARKGYNDVLASGVLHRQDIVVIRHVLCRDGETATQLAEEQKTHGDLLILNCTAGDDSMKTWHYFQHISQVIKVADHVNHSGSADLEFDFVMKLSHDAYQHLPMTLSWLRPYVGVPRLYAGRLAQHNETLVYQTGDGYVLSKDLCLWWSANNTYSDPSAGFEDVNMRLWLDLLNQKREPIALLDGGWRFYPLDKRIFCQMASPEKLRDPQYLKSKKGRETVHKLLTLDDLQVHHLKTPESFDVVARTFLEKMLAPPKEAMEDQRHACE</sequence>
<dbReference type="OrthoDB" id="1158011at2759"/>
<keyword evidence="9 10" id="KW-0472">Membrane</keyword>
<evidence type="ECO:0000256" key="5">
    <source>
        <dbReference type="ARBA" id="ARBA00022692"/>
    </source>
</evidence>
<dbReference type="InterPro" id="IPR002659">
    <property type="entry name" value="Glyco_trans_31"/>
</dbReference>
<dbReference type="EC" id="2.4.1.-" evidence="10"/>
<proteinExistence type="inferred from homology"/>
<keyword evidence="12" id="KW-1185">Reference proteome</keyword>
<keyword evidence="4" id="KW-0808">Transferase</keyword>
<feature type="transmembrane region" description="Helical" evidence="10">
    <location>
        <begin position="17"/>
        <end position="36"/>
    </location>
</feature>
<dbReference type="EMBL" id="MCFI01000009">
    <property type="protein sequence ID" value="ORY82512.1"/>
    <property type="molecule type" value="Genomic_DNA"/>
</dbReference>
<evidence type="ECO:0000256" key="9">
    <source>
        <dbReference type="ARBA" id="ARBA00023136"/>
    </source>
</evidence>
<keyword evidence="7 10" id="KW-1133">Transmembrane helix</keyword>
<dbReference type="PANTHER" id="PTHR11214:SF351">
    <property type="entry name" value="BETA-1,3-GALACTOSYLTRANSFERASE PVG3"/>
    <property type="match status" value="1"/>
</dbReference>
<dbReference type="PANTHER" id="PTHR11214">
    <property type="entry name" value="BETA-1,3-N-ACETYLGLUCOSAMINYLTRANSFERASE"/>
    <property type="match status" value="1"/>
</dbReference>
<dbReference type="GO" id="GO:0016758">
    <property type="term" value="F:hexosyltransferase activity"/>
    <property type="evidence" value="ECO:0007669"/>
    <property type="project" value="InterPro"/>
</dbReference>
<keyword evidence="8 10" id="KW-0333">Golgi apparatus</keyword>
<comment type="subcellular location">
    <subcellularLocation>
        <location evidence="1 10">Golgi apparatus membrane</location>
        <topology evidence="1 10">Single-pass type II membrane protein</topology>
    </subcellularLocation>
</comment>
<keyword evidence="3 10" id="KW-0328">Glycosyltransferase</keyword>
<dbReference type="STRING" id="56484.A0A1Y2FF26"/>
<dbReference type="AlphaFoldDB" id="A0A1Y2FF26"/>
<evidence type="ECO:0000256" key="8">
    <source>
        <dbReference type="ARBA" id="ARBA00023034"/>
    </source>
</evidence>